<proteinExistence type="predicted"/>
<evidence type="ECO:0000313" key="3">
    <source>
        <dbReference type="Proteomes" id="UP001501470"/>
    </source>
</evidence>
<evidence type="ECO:0000313" key="2">
    <source>
        <dbReference type="EMBL" id="GAA1572300.1"/>
    </source>
</evidence>
<feature type="domain" description="Biotin-protein ligase N-terminal" evidence="1">
    <location>
        <begin position="85"/>
        <end position="133"/>
    </location>
</feature>
<dbReference type="SUPFAM" id="SSF52317">
    <property type="entry name" value="Class I glutamine amidotransferase-like"/>
    <property type="match status" value="1"/>
</dbReference>
<dbReference type="RefSeq" id="WP_344514630.1">
    <property type="nucleotide sequence ID" value="NZ_BAAAQD010000048.1"/>
</dbReference>
<gene>
    <name evidence="2" type="ORF">GCM10009827_112890</name>
</gene>
<dbReference type="Pfam" id="PF09825">
    <property type="entry name" value="BPL_N"/>
    <property type="match status" value="1"/>
</dbReference>
<name>A0ABP4P282_9ACTN</name>
<dbReference type="Proteomes" id="UP001501470">
    <property type="component" value="Unassembled WGS sequence"/>
</dbReference>
<sequence length="251" mass="26141">MIASRRVRSTGAGRAMAATCRMPAAQPTGGSGGALVALVYRGPASLPGCPEAVADLLRRSRWGFDVRFVGPGEDVQVSARALSGAVLYAQPGGGLLSQGYRHLRRHRAAIREFVHDGGRYLGFCLGGYLAGATPGFGLLPGDTDQYIASAAATVVEPHDTLVEVAWRGRARTLFFQDGPYFWVRPDAGATVVATYPNGTVAALVAGFGEGRVGVVGPHPEATGDWYADAGLSVDRLGVDLGLDLVDAVMTA</sequence>
<accession>A0ABP4P282</accession>
<dbReference type="InterPro" id="IPR019197">
    <property type="entry name" value="Biotin-prot_ligase_N"/>
</dbReference>
<comment type="caution">
    <text evidence="2">The sequence shown here is derived from an EMBL/GenBank/DDBJ whole genome shotgun (WGS) entry which is preliminary data.</text>
</comment>
<reference evidence="3" key="1">
    <citation type="journal article" date="2019" name="Int. J. Syst. Evol. Microbiol.">
        <title>The Global Catalogue of Microorganisms (GCM) 10K type strain sequencing project: providing services to taxonomists for standard genome sequencing and annotation.</title>
        <authorList>
            <consortium name="The Broad Institute Genomics Platform"/>
            <consortium name="The Broad Institute Genome Sequencing Center for Infectious Disease"/>
            <person name="Wu L."/>
            <person name="Ma J."/>
        </authorList>
    </citation>
    <scope>NUCLEOTIDE SEQUENCE [LARGE SCALE GENOMIC DNA]</scope>
    <source>
        <strain evidence="3">JCM 15933</strain>
    </source>
</reference>
<keyword evidence="3" id="KW-1185">Reference proteome</keyword>
<dbReference type="InterPro" id="IPR029062">
    <property type="entry name" value="Class_I_gatase-like"/>
</dbReference>
<protein>
    <submittedName>
        <fullName evidence="2">BPL-N domain-containing protein</fullName>
    </submittedName>
</protein>
<dbReference type="EMBL" id="BAAAQD010000048">
    <property type="protein sequence ID" value="GAA1572300.1"/>
    <property type="molecule type" value="Genomic_DNA"/>
</dbReference>
<dbReference type="Gene3D" id="3.40.50.880">
    <property type="match status" value="1"/>
</dbReference>
<evidence type="ECO:0000259" key="1">
    <source>
        <dbReference type="Pfam" id="PF09825"/>
    </source>
</evidence>
<organism evidence="2 3">
    <name type="scientific">Dactylosporangium maewongense</name>
    <dbReference type="NCBI Taxonomy" id="634393"/>
    <lineage>
        <taxon>Bacteria</taxon>
        <taxon>Bacillati</taxon>
        <taxon>Actinomycetota</taxon>
        <taxon>Actinomycetes</taxon>
        <taxon>Micromonosporales</taxon>
        <taxon>Micromonosporaceae</taxon>
        <taxon>Dactylosporangium</taxon>
    </lineage>
</organism>